<evidence type="ECO:0000256" key="3">
    <source>
        <dbReference type="SAM" id="MobiDB-lite"/>
    </source>
</evidence>
<dbReference type="PhylomeDB" id="A7SI52"/>
<evidence type="ECO:0000256" key="2">
    <source>
        <dbReference type="SAM" id="Coils"/>
    </source>
</evidence>
<keyword evidence="1 2" id="KW-0175">Coiled coil</keyword>
<evidence type="ECO:0008006" key="6">
    <source>
        <dbReference type="Google" id="ProtNLM"/>
    </source>
</evidence>
<feature type="region of interest" description="Disordered" evidence="3">
    <location>
        <begin position="1"/>
        <end position="24"/>
    </location>
</feature>
<keyword evidence="5" id="KW-1185">Reference proteome</keyword>
<dbReference type="PANTHER" id="PTHR21549">
    <property type="entry name" value="MUTATED IN BLADDER CANCER 1"/>
    <property type="match status" value="1"/>
</dbReference>
<dbReference type="InterPro" id="IPR039902">
    <property type="entry name" value="CCDC148/CCDC112"/>
</dbReference>
<dbReference type="InParanoid" id="A7SI52"/>
<feature type="region of interest" description="Disordered" evidence="3">
    <location>
        <begin position="317"/>
        <end position="342"/>
    </location>
</feature>
<evidence type="ECO:0000313" key="5">
    <source>
        <dbReference type="Proteomes" id="UP000001593"/>
    </source>
</evidence>
<sequence length="383" mass="44834">MSHRSNGCGKKGSSKGSSREPAKKSEFFEKFEQIEREFTAIEKECNGVLFCHKSEFRKEHCVLEEIQIKADNDRKSERQNLRQQLGKIRSNVDKFQRELMDVKASPAFVQKLKEMMEDIEESIMHFKDQQREYYDTLLQDERTLIKELAATEKKFESWSPLPPPITTAVGAKKGAVSASLPPAVAAFERFLLQTGGHQGGWDDYDHNMFLKLKAQHKTRDAFLNAAEVSIPGQNLSDLRQHLDWYTEYLSLKESKKLAIQEWKHEKQAEKQDGVNKTETEVEEEEARRQKREELFEKERAERLARLGDYKAQRKLDKAKREEARLKEEMQKAKEKEKAERRRDYQRCNNLWNPNSSGNHLYCQPSRSALIHTFVYDCKLDNNL</sequence>
<dbReference type="Proteomes" id="UP000001593">
    <property type="component" value="Unassembled WGS sequence"/>
</dbReference>
<dbReference type="AlphaFoldDB" id="A7SI52"/>
<reference evidence="4 5" key="1">
    <citation type="journal article" date="2007" name="Science">
        <title>Sea anemone genome reveals ancestral eumetazoan gene repertoire and genomic organization.</title>
        <authorList>
            <person name="Putnam N.H."/>
            <person name="Srivastava M."/>
            <person name="Hellsten U."/>
            <person name="Dirks B."/>
            <person name="Chapman J."/>
            <person name="Salamov A."/>
            <person name="Terry A."/>
            <person name="Shapiro H."/>
            <person name="Lindquist E."/>
            <person name="Kapitonov V.V."/>
            <person name="Jurka J."/>
            <person name="Genikhovich G."/>
            <person name="Grigoriev I.V."/>
            <person name="Lucas S.M."/>
            <person name="Steele R.E."/>
            <person name="Finnerty J.R."/>
            <person name="Technau U."/>
            <person name="Martindale M.Q."/>
            <person name="Rokhsar D.S."/>
        </authorList>
    </citation>
    <scope>NUCLEOTIDE SEQUENCE [LARGE SCALE GENOMIC DNA]</scope>
    <source>
        <strain evidence="5">CH2 X CH6</strain>
    </source>
</reference>
<evidence type="ECO:0000256" key="1">
    <source>
        <dbReference type="ARBA" id="ARBA00023054"/>
    </source>
</evidence>
<accession>A7SI52</accession>
<dbReference type="EMBL" id="DS469665">
    <property type="protein sequence ID" value="EDO36619.1"/>
    <property type="molecule type" value="Genomic_DNA"/>
</dbReference>
<dbReference type="eggNOG" id="ENOG502QUHE">
    <property type="taxonomic scope" value="Eukaryota"/>
</dbReference>
<dbReference type="STRING" id="45351.A7SI52"/>
<proteinExistence type="predicted"/>
<dbReference type="HOGENOM" id="CLU_722201_0_0_1"/>
<name>A7SI52_NEMVE</name>
<gene>
    <name evidence="4" type="ORF">NEMVEDRAFT_v1g212634</name>
</gene>
<evidence type="ECO:0000313" key="4">
    <source>
        <dbReference type="EMBL" id="EDO36619.1"/>
    </source>
</evidence>
<organism evidence="4 5">
    <name type="scientific">Nematostella vectensis</name>
    <name type="common">Starlet sea anemone</name>
    <dbReference type="NCBI Taxonomy" id="45351"/>
    <lineage>
        <taxon>Eukaryota</taxon>
        <taxon>Metazoa</taxon>
        <taxon>Cnidaria</taxon>
        <taxon>Anthozoa</taxon>
        <taxon>Hexacorallia</taxon>
        <taxon>Actiniaria</taxon>
        <taxon>Edwardsiidae</taxon>
        <taxon>Nematostella</taxon>
    </lineage>
</organism>
<dbReference type="PANTHER" id="PTHR21549:SF0">
    <property type="entry name" value="COILED-COIL DOMAIN-CONTAINING PROTEIN 112"/>
    <property type="match status" value="1"/>
</dbReference>
<dbReference type="OMA" id="HRAVPAW"/>
<protein>
    <recommendedName>
        <fullName evidence="6">Coiled-coil domain-containing protein 112</fullName>
    </recommendedName>
</protein>
<feature type="region of interest" description="Disordered" evidence="3">
    <location>
        <begin position="265"/>
        <end position="291"/>
    </location>
</feature>
<feature type="coiled-coil region" evidence="2">
    <location>
        <begin position="78"/>
        <end position="129"/>
    </location>
</feature>